<gene>
    <name evidence="2" type="ORF">POI8812_02953</name>
</gene>
<evidence type="ECO:0000313" key="3">
    <source>
        <dbReference type="Proteomes" id="UP000244932"/>
    </source>
</evidence>
<reference evidence="2 3" key="1">
    <citation type="submission" date="2018-03" db="EMBL/GenBank/DDBJ databases">
        <authorList>
            <person name="Keele B.F."/>
        </authorList>
    </citation>
    <scope>NUCLEOTIDE SEQUENCE [LARGE SCALE GENOMIC DNA]</scope>
    <source>
        <strain evidence="2 3">CeCT 8812</strain>
    </source>
</reference>
<organism evidence="2 3">
    <name type="scientific">Pontivivens insulae</name>
    <dbReference type="NCBI Taxonomy" id="1639689"/>
    <lineage>
        <taxon>Bacteria</taxon>
        <taxon>Pseudomonadati</taxon>
        <taxon>Pseudomonadota</taxon>
        <taxon>Alphaproteobacteria</taxon>
        <taxon>Rhodobacterales</taxon>
        <taxon>Paracoccaceae</taxon>
        <taxon>Pontivivens</taxon>
    </lineage>
</organism>
<proteinExistence type="predicted"/>
<feature type="domain" description="Phasin" evidence="1">
    <location>
        <begin position="36"/>
        <end position="126"/>
    </location>
</feature>
<dbReference type="InterPro" id="IPR018968">
    <property type="entry name" value="Phasin"/>
</dbReference>
<dbReference type="EMBL" id="OMKW01000004">
    <property type="protein sequence ID" value="SPF30613.1"/>
    <property type="molecule type" value="Genomic_DNA"/>
</dbReference>
<accession>A0A2R8AEB4</accession>
<protein>
    <recommendedName>
        <fullName evidence="1">Phasin domain-containing protein</fullName>
    </recommendedName>
</protein>
<dbReference type="RefSeq" id="WP_108783334.1">
    <property type="nucleotide sequence ID" value="NZ_OMKW01000004.1"/>
</dbReference>
<dbReference type="Proteomes" id="UP000244932">
    <property type="component" value="Unassembled WGS sequence"/>
</dbReference>
<evidence type="ECO:0000313" key="2">
    <source>
        <dbReference type="EMBL" id="SPF30613.1"/>
    </source>
</evidence>
<sequence>MADPTNPFDPANFMKMMEDMPFKDMMQKMPQMAPSDMMGLQQRNMEAMQAASQAAAEGYRDLFTKQVEVFQTMMTEAQTQASATMDPQARQEMMAKAYEQATAHMGELATAAQSANAKAARIVMDRMQASVEELKKMGGQ</sequence>
<dbReference type="Pfam" id="PF09361">
    <property type="entry name" value="Phasin_2"/>
    <property type="match status" value="1"/>
</dbReference>
<keyword evidence="3" id="KW-1185">Reference proteome</keyword>
<dbReference type="AlphaFoldDB" id="A0A2R8AEB4"/>
<evidence type="ECO:0000259" key="1">
    <source>
        <dbReference type="Pfam" id="PF09361"/>
    </source>
</evidence>
<name>A0A2R8AEB4_9RHOB</name>
<dbReference type="OrthoDB" id="7768818at2"/>